<dbReference type="InParanoid" id="A0A2R5G4W7"/>
<keyword evidence="3" id="KW-1185">Reference proteome</keyword>
<protein>
    <submittedName>
        <fullName evidence="2">UBX domain-containing protein 11</fullName>
    </submittedName>
</protein>
<dbReference type="GO" id="GO:0043130">
    <property type="term" value="F:ubiquitin binding"/>
    <property type="evidence" value="ECO:0007669"/>
    <property type="project" value="TreeGrafter"/>
</dbReference>
<dbReference type="SUPFAM" id="SSF102848">
    <property type="entry name" value="NSFL1 (p97 ATPase) cofactor p47, SEP domain"/>
    <property type="match status" value="1"/>
</dbReference>
<evidence type="ECO:0000259" key="1">
    <source>
        <dbReference type="PROSITE" id="PS51399"/>
    </source>
</evidence>
<evidence type="ECO:0000313" key="3">
    <source>
        <dbReference type="Proteomes" id="UP000241890"/>
    </source>
</evidence>
<dbReference type="OrthoDB" id="25887at2759"/>
<evidence type="ECO:0000313" key="2">
    <source>
        <dbReference type="EMBL" id="GBG25379.1"/>
    </source>
</evidence>
<dbReference type="InterPro" id="IPR036241">
    <property type="entry name" value="NSFL1C_SEP_dom_sf"/>
</dbReference>
<proteinExistence type="predicted"/>
<dbReference type="GO" id="GO:0043161">
    <property type="term" value="P:proteasome-mediated ubiquitin-dependent protein catabolic process"/>
    <property type="evidence" value="ECO:0007669"/>
    <property type="project" value="TreeGrafter"/>
</dbReference>
<dbReference type="Proteomes" id="UP000241890">
    <property type="component" value="Unassembled WGS sequence"/>
</dbReference>
<dbReference type="PROSITE" id="PS51399">
    <property type="entry name" value="SEP"/>
    <property type="match status" value="1"/>
</dbReference>
<gene>
    <name evidence="2" type="ORF">FCC1311_015972</name>
</gene>
<reference evidence="2 3" key="1">
    <citation type="submission" date="2017-12" db="EMBL/GenBank/DDBJ databases">
        <title>Sequencing, de novo assembly and annotation of complete genome of a new Thraustochytrid species, strain FCC1311.</title>
        <authorList>
            <person name="Sedici K."/>
            <person name="Godart F."/>
            <person name="Aiese Cigliano R."/>
            <person name="Sanseverino W."/>
            <person name="Barakat M."/>
            <person name="Ortet P."/>
            <person name="Marechal E."/>
            <person name="Cagnac O."/>
            <person name="Amato A."/>
        </authorList>
    </citation>
    <scope>NUCLEOTIDE SEQUENCE [LARGE SCALE GENOMIC DNA]</scope>
</reference>
<dbReference type="AlphaFoldDB" id="A0A2R5G4W7"/>
<dbReference type="EMBL" id="BEYU01000012">
    <property type="protein sequence ID" value="GBG25379.1"/>
    <property type="molecule type" value="Genomic_DNA"/>
</dbReference>
<dbReference type="InterPro" id="IPR012989">
    <property type="entry name" value="SEP_domain"/>
</dbReference>
<dbReference type="PANTHER" id="PTHR23333:SF4">
    <property type="entry name" value="UBX DOMAIN-CONTAINING PROTEIN 11"/>
    <property type="match status" value="1"/>
</dbReference>
<feature type="domain" description="SEP" evidence="1">
    <location>
        <begin position="87"/>
        <end position="151"/>
    </location>
</feature>
<comment type="caution">
    <text evidence="2">The sequence shown here is derived from an EMBL/GenBank/DDBJ whole genome shotgun (WGS) entry which is preliminary data.</text>
</comment>
<accession>A0A2R5G4W7</accession>
<dbReference type="Gene3D" id="3.30.420.210">
    <property type="entry name" value="SEP domain"/>
    <property type="match status" value="1"/>
</dbReference>
<name>A0A2R5G4W7_9STRA</name>
<organism evidence="2 3">
    <name type="scientific">Hondaea fermentalgiana</name>
    <dbReference type="NCBI Taxonomy" id="2315210"/>
    <lineage>
        <taxon>Eukaryota</taxon>
        <taxon>Sar</taxon>
        <taxon>Stramenopiles</taxon>
        <taxon>Bigyra</taxon>
        <taxon>Labyrinthulomycetes</taxon>
        <taxon>Thraustochytrida</taxon>
        <taxon>Thraustochytriidae</taxon>
        <taxon>Hondaea</taxon>
    </lineage>
</organism>
<dbReference type="Pfam" id="PF08059">
    <property type="entry name" value="SEP"/>
    <property type="match status" value="1"/>
</dbReference>
<dbReference type="PANTHER" id="PTHR23333">
    <property type="entry name" value="UBX DOMAIN CONTAINING PROTEIN"/>
    <property type="match status" value="1"/>
</dbReference>
<sequence length="324" mass="35742">MVELAQNQSQADSASDVELNELRRENAEMKRFLRDYGMEWRGGDGEPAPIDFDRLLRALEELNALAGPSGVIQRDRQSRVFGLSDCRTTLDLLVFKNGILSGDGVFRPFDEPSGKAFMHDVEDGYFPSEFKTSHPAGVAFAIQDHRGEIHDPATRTLIAGQTGVRRLGPKEVAQQVPKYVIRDGEIVRPRESLERFFAASGNAKNDDSAGLASKGASCDRSAPLAKVPKTICSLQEPLNVSLLVHFTVDEHSQTCVIKLNAEQTVADACQLLCCSATKLRFGQFSLRSAMPGERGRDFASRCELSMREAGWVPNAVLYVKDYMS</sequence>